<dbReference type="Proteomes" id="UP000799770">
    <property type="component" value="Unassembled WGS sequence"/>
</dbReference>
<dbReference type="EMBL" id="ML977312">
    <property type="protein sequence ID" value="KAF2121497.1"/>
    <property type="molecule type" value="Genomic_DNA"/>
</dbReference>
<evidence type="ECO:0000313" key="2">
    <source>
        <dbReference type="Proteomes" id="UP000799770"/>
    </source>
</evidence>
<dbReference type="OrthoDB" id="3259529at2759"/>
<organism evidence="1 2">
    <name type="scientific">Lophiotrema nucula</name>
    <dbReference type="NCBI Taxonomy" id="690887"/>
    <lineage>
        <taxon>Eukaryota</taxon>
        <taxon>Fungi</taxon>
        <taxon>Dikarya</taxon>
        <taxon>Ascomycota</taxon>
        <taxon>Pezizomycotina</taxon>
        <taxon>Dothideomycetes</taxon>
        <taxon>Pleosporomycetidae</taxon>
        <taxon>Pleosporales</taxon>
        <taxon>Lophiotremataceae</taxon>
        <taxon>Lophiotrema</taxon>
    </lineage>
</organism>
<name>A0A6A5ZRL6_9PLEO</name>
<keyword evidence="2" id="KW-1185">Reference proteome</keyword>
<dbReference type="AlphaFoldDB" id="A0A6A5ZRL6"/>
<gene>
    <name evidence="1" type="ORF">BDV96DRAFT_594691</name>
</gene>
<proteinExistence type="predicted"/>
<reference evidence="1" key="1">
    <citation type="journal article" date="2020" name="Stud. Mycol.">
        <title>101 Dothideomycetes genomes: a test case for predicting lifestyles and emergence of pathogens.</title>
        <authorList>
            <person name="Haridas S."/>
            <person name="Albert R."/>
            <person name="Binder M."/>
            <person name="Bloem J."/>
            <person name="Labutti K."/>
            <person name="Salamov A."/>
            <person name="Andreopoulos B."/>
            <person name="Baker S."/>
            <person name="Barry K."/>
            <person name="Bills G."/>
            <person name="Bluhm B."/>
            <person name="Cannon C."/>
            <person name="Castanera R."/>
            <person name="Culley D."/>
            <person name="Daum C."/>
            <person name="Ezra D."/>
            <person name="Gonzalez J."/>
            <person name="Henrissat B."/>
            <person name="Kuo A."/>
            <person name="Liang C."/>
            <person name="Lipzen A."/>
            <person name="Lutzoni F."/>
            <person name="Magnuson J."/>
            <person name="Mondo S."/>
            <person name="Nolan M."/>
            <person name="Ohm R."/>
            <person name="Pangilinan J."/>
            <person name="Park H.-J."/>
            <person name="Ramirez L."/>
            <person name="Alfaro M."/>
            <person name="Sun H."/>
            <person name="Tritt A."/>
            <person name="Yoshinaga Y."/>
            <person name="Zwiers L.-H."/>
            <person name="Turgeon B."/>
            <person name="Goodwin S."/>
            <person name="Spatafora J."/>
            <person name="Crous P."/>
            <person name="Grigoriev I."/>
        </authorList>
    </citation>
    <scope>NUCLEOTIDE SEQUENCE</scope>
    <source>
        <strain evidence="1">CBS 627.86</strain>
    </source>
</reference>
<protein>
    <submittedName>
        <fullName evidence="1">Uncharacterized protein</fullName>
    </submittedName>
</protein>
<accession>A0A6A5ZRL6</accession>
<evidence type="ECO:0000313" key="1">
    <source>
        <dbReference type="EMBL" id="KAF2121497.1"/>
    </source>
</evidence>
<sequence length="233" mass="25904">MSSQDRLADAAIALNRVLTEAGIRYGLVGGYPISLLGSARTCKNVNCLAQTSKDEIIVALNGRDGFTRTLTNNERQDYASFLWSDRIGWTQDWGRDAVLVEVFCEQFTGAQYSMQNVRIASVTVNSRRATGQAVSILDPFFQFKYMLRAAAYRNKLHDEFDLQWLSYYYRQVIAAGAQSLNYEIVGLALRNYASLDDRFAGAGIDVNYAKQCARGVRLDAVAVLGNVQRGILG</sequence>